<keyword evidence="1" id="KW-0472">Membrane</keyword>
<dbReference type="RefSeq" id="WP_264485749.1">
    <property type="nucleotide sequence ID" value="NZ_JAPDDT010000001.1"/>
</dbReference>
<comment type="caution">
    <text evidence="2">The sequence shown here is derived from an EMBL/GenBank/DDBJ whole genome shotgun (WGS) entry which is preliminary data.</text>
</comment>
<name>A0ABT3GDD0_9BACT</name>
<protein>
    <submittedName>
        <fullName evidence="2">Uncharacterized protein</fullName>
    </submittedName>
</protein>
<evidence type="ECO:0000313" key="3">
    <source>
        <dbReference type="Proteomes" id="UP001320876"/>
    </source>
</evidence>
<feature type="transmembrane region" description="Helical" evidence="1">
    <location>
        <begin position="17"/>
        <end position="42"/>
    </location>
</feature>
<sequence>MPRDKQPPPKKKRPPAYYWWALANVVALCLAVVSWLACLHVFQHPEIPRNYGWLKKLKRVEPPTDIKPMEAPPGESADPRAFYRRYVGLTDDELSTFNAALMRNYLLNLKEPKLIQYAEGDYQVQQVRKLGPGDLFHPGFAVRAQAMVAPDEFTQPAPWPVVLEYLFPTDNEQAADWILPGGQLTVSKFPNCAMLLHAAKIVGEDTPVMVLTVVPIAFGDFQAGKDQKFTLKAPTELNPAGELPVFKVEKEE</sequence>
<keyword evidence="1" id="KW-1133">Transmembrane helix</keyword>
<organism evidence="2 3">
    <name type="scientific">Luteolibacter arcticus</name>
    <dbReference type="NCBI Taxonomy" id="1581411"/>
    <lineage>
        <taxon>Bacteria</taxon>
        <taxon>Pseudomonadati</taxon>
        <taxon>Verrucomicrobiota</taxon>
        <taxon>Verrucomicrobiia</taxon>
        <taxon>Verrucomicrobiales</taxon>
        <taxon>Verrucomicrobiaceae</taxon>
        <taxon>Luteolibacter</taxon>
    </lineage>
</organism>
<evidence type="ECO:0000313" key="2">
    <source>
        <dbReference type="EMBL" id="MCW1921640.1"/>
    </source>
</evidence>
<gene>
    <name evidence="2" type="ORF">OKA05_03690</name>
</gene>
<accession>A0ABT3GDD0</accession>
<dbReference type="Proteomes" id="UP001320876">
    <property type="component" value="Unassembled WGS sequence"/>
</dbReference>
<keyword evidence="1" id="KW-0812">Transmembrane</keyword>
<dbReference type="EMBL" id="JAPDDT010000001">
    <property type="protein sequence ID" value="MCW1921640.1"/>
    <property type="molecule type" value="Genomic_DNA"/>
</dbReference>
<proteinExistence type="predicted"/>
<evidence type="ECO:0000256" key="1">
    <source>
        <dbReference type="SAM" id="Phobius"/>
    </source>
</evidence>
<reference evidence="2 3" key="1">
    <citation type="submission" date="2022-10" db="EMBL/GenBank/DDBJ databases">
        <title>Luteolibacter arcticus strain CCTCC AB 2014275, whole genome shotgun sequencing project.</title>
        <authorList>
            <person name="Zhao G."/>
            <person name="Shen L."/>
        </authorList>
    </citation>
    <scope>NUCLEOTIDE SEQUENCE [LARGE SCALE GENOMIC DNA]</scope>
    <source>
        <strain evidence="2 3">CCTCC AB 2014275</strain>
    </source>
</reference>
<keyword evidence="3" id="KW-1185">Reference proteome</keyword>